<evidence type="ECO:0000313" key="1">
    <source>
        <dbReference type="EMBL" id="CAI4212420.1"/>
    </source>
</evidence>
<dbReference type="OrthoDB" id="3525185at2759"/>
<proteinExistence type="predicted"/>
<dbReference type="EMBL" id="CALLCH030000004">
    <property type="protein sequence ID" value="CAI4212420.1"/>
    <property type="molecule type" value="Genomic_DNA"/>
</dbReference>
<sequence>MFEAFSQQSSGHTGNQSHDWHHTGELALFTARTPEAHIDGDAHHIFCDERVDMALSAVLRRRQLVLSTPEWKSVPWQRIPKNLKDILVDVLVDMPRLVEDFDNMQQCTEESKKETLRLALIQKCWEHDGQLSAWFGLLRQVANASNTSRPESRAKDVVTYVAQVHGMSLFWATSLILYSILWMASGPQADLPNRTDPMQHAHRLVQAVAILLQPNAGLYGQQSAWLLLEVCRHFVTAGITSTHESEMLLETLERLKDGLGNGLTRMLNTNLVDQNVAIEVTST</sequence>
<evidence type="ECO:0000313" key="2">
    <source>
        <dbReference type="Proteomes" id="UP000838763"/>
    </source>
</evidence>
<keyword evidence="2" id="KW-1185">Reference proteome</keyword>
<protein>
    <submittedName>
        <fullName evidence="1">Uncharacterized protein</fullName>
    </submittedName>
</protein>
<dbReference type="Proteomes" id="UP000838763">
    <property type="component" value="Unassembled WGS sequence"/>
</dbReference>
<name>A0A9P1GY20_9PEZI</name>
<accession>A0A9P1GY20</accession>
<gene>
    <name evidence="1" type="ORF">PPNO1_LOCUS2178</name>
</gene>
<organism evidence="1 2">
    <name type="scientific">Parascedosporium putredinis</name>
    <dbReference type="NCBI Taxonomy" id="1442378"/>
    <lineage>
        <taxon>Eukaryota</taxon>
        <taxon>Fungi</taxon>
        <taxon>Dikarya</taxon>
        <taxon>Ascomycota</taxon>
        <taxon>Pezizomycotina</taxon>
        <taxon>Sordariomycetes</taxon>
        <taxon>Hypocreomycetidae</taxon>
        <taxon>Microascales</taxon>
        <taxon>Microascaceae</taxon>
        <taxon>Parascedosporium</taxon>
    </lineage>
</organism>
<dbReference type="PANTHER" id="PTHR38111:SF11">
    <property type="entry name" value="TRANSCRIPTION FACTOR DOMAIN-CONTAINING PROTEIN-RELATED"/>
    <property type="match status" value="1"/>
</dbReference>
<comment type="caution">
    <text evidence="1">The sequence shown here is derived from an EMBL/GenBank/DDBJ whole genome shotgun (WGS) entry which is preliminary data.</text>
</comment>
<dbReference type="PANTHER" id="PTHR38111">
    <property type="entry name" value="ZN(2)-C6 FUNGAL-TYPE DOMAIN-CONTAINING PROTEIN-RELATED"/>
    <property type="match status" value="1"/>
</dbReference>
<dbReference type="AlphaFoldDB" id="A0A9P1GY20"/>
<dbReference type="InterPro" id="IPR053178">
    <property type="entry name" value="Osmoadaptation_assoc"/>
</dbReference>
<reference evidence="1" key="1">
    <citation type="submission" date="2022-11" db="EMBL/GenBank/DDBJ databases">
        <authorList>
            <person name="Scott C."/>
            <person name="Bruce N."/>
        </authorList>
    </citation>
    <scope>NUCLEOTIDE SEQUENCE</scope>
</reference>